<protein>
    <recommendedName>
        <fullName evidence="4">Type II secretion system protein</fullName>
    </recommendedName>
</protein>
<keyword evidence="1" id="KW-0472">Membrane</keyword>
<evidence type="ECO:0000256" key="1">
    <source>
        <dbReference type="SAM" id="Phobius"/>
    </source>
</evidence>
<name>A0ABZ2KQ25_9BACT</name>
<evidence type="ECO:0008006" key="4">
    <source>
        <dbReference type="Google" id="ProtNLM"/>
    </source>
</evidence>
<proteinExistence type="predicted"/>
<dbReference type="Proteomes" id="UP001379533">
    <property type="component" value="Chromosome"/>
</dbReference>
<keyword evidence="3" id="KW-1185">Reference proteome</keyword>
<dbReference type="RefSeq" id="WP_394850446.1">
    <property type="nucleotide sequence ID" value="NZ_CP089982.1"/>
</dbReference>
<evidence type="ECO:0000313" key="3">
    <source>
        <dbReference type="Proteomes" id="UP001379533"/>
    </source>
</evidence>
<gene>
    <name evidence="2" type="ORF">LZC95_23675</name>
</gene>
<dbReference type="EMBL" id="CP089982">
    <property type="protein sequence ID" value="WXA99802.1"/>
    <property type="molecule type" value="Genomic_DNA"/>
</dbReference>
<sequence>MSWLHPKTKAVRERGVSPVEVAVGIAIFGSVLAVAVPAFVKELHASRFAEPIDGLNAIATGATNYARGRAVNDAFPASAPLTPPAVPRGKRAVDPPGVWDTPTWKALEFHAADEGVAHYFAFGFDAEPGQNESRFVAHAHADFDGDTVTSTFEIRGVTEGSGHVTDVKLEPGMYIQSELE</sequence>
<evidence type="ECO:0000313" key="2">
    <source>
        <dbReference type="EMBL" id="WXA99802.1"/>
    </source>
</evidence>
<keyword evidence="1" id="KW-1133">Transmembrane helix</keyword>
<feature type="transmembrane region" description="Helical" evidence="1">
    <location>
        <begin position="21"/>
        <end position="40"/>
    </location>
</feature>
<accession>A0ABZ2KQ25</accession>
<reference evidence="2 3" key="1">
    <citation type="submission" date="2021-12" db="EMBL/GenBank/DDBJ databases">
        <title>Discovery of the Pendulisporaceae a myxobacterial family with distinct sporulation behavior and unique specialized metabolism.</title>
        <authorList>
            <person name="Garcia R."/>
            <person name="Popoff A."/>
            <person name="Bader C.D."/>
            <person name="Loehr J."/>
            <person name="Walesch S."/>
            <person name="Walt C."/>
            <person name="Boldt J."/>
            <person name="Bunk B."/>
            <person name="Haeckl F.J.F.P.J."/>
            <person name="Gunesch A.P."/>
            <person name="Birkelbach J."/>
            <person name="Nuebel U."/>
            <person name="Pietschmann T."/>
            <person name="Bach T."/>
            <person name="Mueller R."/>
        </authorList>
    </citation>
    <scope>NUCLEOTIDE SEQUENCE [LARGE SCALE GENOMIC DNA]</scope>
    <source>
        <strain evidence="2 3">MSr12523</strain>
    </source>
</reference>
<keyword evidence="1" id="KW-0812">Transmembrane</keyword>
<organism evidence="2 3">
    <name type="scientific">Pendulispora brunnea</name>
    <dbReference type="NCBI Taxonomy" id="2905690"/>
    <lineage>
        <taxon>Bacteria</taxon>
        <taxon>Pseudomonadati</taxon>
        <taxon>Myxococcota</taxon>
        <taxon>Myxococcia</taxon>
        <taxon>Myxococcales</taxon>
        <taxon>Sorangiineae</taxon>
        <taxon>Pendulisporaceae</taxon>
        <taxon>Pendulispora</taxon>
    </lineage>
</organism>